<comment type="subunit">
    <text evidence="4">Homodimer.</text>
</comment>
<reference evidence="7 8" key="1">
    <citation type="submission" date="2017-02" db="EMBL/GenBank/DDBJ databases">
        <title>Blood Disease Bacterium A2-HR MARDI.</title>
        <authorList>
            <person name="Badrun R."/>
            <person name="Abu Bakar N."/>
            <person name="Laboh R."/>
        </authorList>
    </citation>
    <scope>NUCLEOTIDE SEQUENCE [LARGE SCALE GENOMIC DNA]</scope>
    <source>
        <strain evidence="7 8">A2-HR MARDI</strain>
        <plasmid evidence="8">Plasmid</plasmid>
    </source>
</reference>
<dbReference type="GO" id="GO:0019632">
    <property type="term" value="P:shikimate metabolic process"/>
    <property type="evidence" value="ECO:0007669"/>
    <property type="project" value="TreeGrafter"/>
</dbReference>
<dbReference type="Pfam" id="PF08501">
    <property type="entry name" value="Shikimate_dh_N"/>
    <property type="match status" value="1"/>
</dbReference>
<feature type="region of interest" description="Disordered" evidence="5">
    <location>
        <begin position="289"/>
        <end position="315"/>
    </location>
</feature>
<keyword evidence="4" id="KW-0028">Amino-acid biosynthesis</keyword>
<dbReference type="GO" id="GO:0008652">
    <property type="term" value="P:amino acid biosynthetic process"/>
    <property type="evidence" value="ECO:0007669"/>
    <property type="project" value="UniProtKB-KW"/>
</dbReference>
<proteinExistence type="inferred from homology"/>
<dbReference type="AlphaFoldDB" id="A0A1U9VNN9"/>
<feature type="domain" description="Shikimate dehydrogenase substrate binding N-terminal" evidence="6">
    <location>
        <begin position="13"/>
        <end position="100"/>
    </location>
</feature>
<protein>
    <recommendedName>
        <fullName evidence="4">Shikimate dehydrogenase (NADP(+))</fullName>
        <shortName evidence="4">SDH</shortName>
        <ecNumber evidence="4">1.1.1.25</ecNumber>
    </recommendedName>
</protein>
<comment type="function">
    <text evidence="4">Involved in the biosynthesis of the chorismate, which leads to the biosynthesis of aromatic amino acids. Catalyzes the reversible NADPH linked reduction of 3-dehydroshikimate (DHSA) to yield shikimate (SA).</text>
</comment>
<dbReference type="UniPathway" id="UPA00053">
    <property type="reaction ID" value="UER00087"/>
</dbReference>
<dbReference type="EMBL" id="CP019912">
    <property type="protein sequence ID" value="AQW31817.1"/>
    <property type="molecule type" value="Genomic_DNA"/>
</dbReference>
<evidence type="ECO:0000256" key="2">
    <source>
        <dbReference type="ARBA" id="ARBA00023002"/>
    </source>
</evidence>
<comment type="catalytic activity">
    <reaction evidence="4">
        <text>shikimate + NADP(+) = 3-dehydroshikimate + NADPH + H(+)</text>
        <dbReference type="Rhea" id="RHEA:17737"/>
        <dbReference type="ChEBI" id="CHEBI:15378"/>
        <dbReference type="ChEBI" id="CHEBI:16630"/>
        <dbReference type="ChEBI" id="CHEBI:36208"/>
        <dbReference type="ChEBI" id="CHEBI:57783"/>
        <dbReference type="ChEBI" id="CHEBI:58349"/>
        <dbReference type="EC" id="1.1.1.25"/>
    </reaction>
</comment>
<feature type="binding site" evidence="4">
    <location>
        <position position="252"/>
    </location>
    <ligand>
        <name>NADP(+)</name>
        <dbReference type="ChEBI" id="CHEBI:58349"/>
    </ligand>
</feature>
<comment type="similarity">
    <text evidence="4">Belongs to the shikimate dehydrogenase family.</text>
</comment>
<dbReference type="InterPro" id="IPR036291">
    <property type="entry name" value="NAD(P)-bd_dom_sf"/>
</dbReference>
<feature type="binding site" evidence="4">
    <location>
        <position position="113"/>
    </location>
    <ligand>
        <name>shikimate</name>
        <dbReference type="ChEBI" id="CHEBI:36208"/>
    </ligand>
</feature>
<dbReference type="SUPFAM" id="SSF51735">
    <property type="entry name" value="NAD(P)-binding Rossmann-fold domains"/>
    <property type="match status" value="1"/>
</dbReference>
<dbReference type="PANTHER" id="PTHR21089">
    <property type="entry name" value="SHIKIMATE DEHYDROGENASE"/>
    <property type="match status" value="1"/>
</dbReference>
<dbReference type="NCBIfam" id="NF009201">
    <property type="entry name" value="PRK12549.1"/>
    <property type="match status" value="1"/>
</dbReference>
<keyword evidence="4" id="KW-0521">NADP</keyword>
<feature type="binding site" evidence="4">
    <location>
        <begin position="21"/>
        <end position="23"/>
    </location>
    <ligand>
        <name>shikimate</name>
        <dbReference type="ChEBI" id="CHEBI:36208"/>
    </ligand>
</feature>
<evidence type="ECO:0000313" key="8">
    <source>
        <dbReference type="Proteomes" id="UP000189628"/>
    </source>
</evidence>
<geneLocation type="plasmid" evidence="7">
    <name>unnamed</name>
</geneLocation>
<organism evidence="7 8">
    <name type="scientific">blood disease bacterium A2-HR MARDI</name>
    <dbReference type="NCBI Taxonomy" id="1944648"/>
    <lineage>
        <taxon>Bacteria</taxon>
        <taxon>Pseudomonadati</taxon>
        <taxon>Pseudomonadota</taxon>
        <taxon>Betaproteobacteria</taxon>
        <taxon>Burkholderiales</taxon>
        <taxon>Burkholderiaceae</taxon>
        <taxon>Ralstonia</taxon>
        <taxon>Ralstonia solanacearum species complex</taxon>
    </lineage>
</organism>
<accession>A0A1U9VNN9</accession>
<dbReference type="GO" id="GO:0004764">
    <property type="term" value="F:shikimate 3-dehydrogenase (NADP+) activity"/>
    <property type="evidence" value="ECO:0007669"/>
    <property type="project" value="UniProtKB-UniRule"/>
</dbReference>
<feature type="binding site" evidence="4">
    <location>
        <position position="89"/>
    </location>
    <ligand>
        <name>NADP(+)</name>
        <dbReference type="ChEBI" id="CHEBI:58349"/>
    </ligand>
</feature>
<evidence type="ECO:0000256" key="1">
    <source>
        <dbReference type="ARBA" id="ARBA00004871"/>
    </source>
</evidence>
<dbReference type="Proteomes" id="UP000189628">
    <property type="component" value="Plasmid unnamed"/>
</dbReference>
<dbReference type="RefSeq" id="WP_078223329.1">
    <property type="nucleotide sequence ID" value="NZ_CP019912.1"/>
</dbReference>
<feature type="binding site" evidence="4">
    <location>
        <position position="73"/>
    </location>
    <ligand>
        <name>shikimate</name>
        <dbReference type="ChEBI" id="CHEBI:36208"/>
    </ligand>
</feature>
<dbReference type="InterPro" id="IPR022893">
    <property type="entry name" value="Shikimate_DH_fam"/>
</dbReference>
<comment type="caution">
    <text evidence="4">Lacks conserved residue(s) required for the propagation of feature annotation.</text>
</comment>
<name>A0A1U9VNN9_9RALS</name>
<feature type="binding site" evidence="4">
    <location>
        <begin position="137"/>
        <end position="141"/>
    </location>
    <ligand>
        <name>NADP(+)</name>
        <dbReference type="ChEBI" id="CHEBI:58349"/>
    </ligand>
</feature>
<sequence length="315" mass="33173">MHDDLRPSLLAGLIGAGIQRSLSPAMHQQEGDAQGLRYVYRIIDLEALGLTPDALPELLTAAERFGFAGLNITHPCKQRVLQYLDDLSDDARALGAVNTVVFKNGRRIGHNTDWWGFAESFRRGLPDVPMGQVVQLGAGGAGAAVAHAVLTLGARSLTLFDVDPERARQLAASLCGRFGPGRAQAGTDLAAAMAVADGLVHATPTGMAGHPGLPLPPDLLRSRHWVAEIVYFPLETELLRHARALGCRTLDGGGMAVFQAVGAFELFTGIAPNAHRMLAHFAALQDAEATAPAGSGDPRGIERPGAGSAAVPLRR</sequence>
<feature type="binding site" evidence="4">
    <location>
        <position position="98"/>
    </location>
    <ligand>
        <name>shikimate</name>
        <dbReference type="ChEBI" id="CHEBI:36208"/>
    </ligand>
</feature>
<evidence type="ECO:0000313" key="7">
    <source>
        <dbReference type="EMBL" id="AQW31817.1"/>
    </source>
</evidence>
<keyword evidence="2 4" id="KW-0560">Oxidoreductase</keyword>
<evidence type="ECO:0000259" key="6">
    <source>
        <dbReference type="Pfam" id="PF08501"/>
    </source>
</evidence>
<keyword evidence="3 4" id="KW-0057">Aromatic amino acid biosynthesis</keyword>
<dbReference type="HAMAP" id="MF_00222">
    <property type="entry name" value="Shikimate_DH_AroE"/>
    <property type="match status" value="1"/>
</dbReference>
<keyword evidence="7" id="KW-0614">Plasmid</keyword>
<dbReference type="CDD" id="cd01065">
    <property type="entry name" value="NAD_bind_Shikimate_DH"/>
    <property type="match status" value="1"/>
</dbReference>
<gene>
    <name evidence="4" type="primary">aroE</name>
    <name evidence="7" type="ORF">B0B51_17920</name>
</gene>
<evidence type="ECO:0000256" key="4">
    <source>
        <dbReference type="HAMAP-Rule" id="MF_00222"/>
    </source>
</evidence>
<dbReference type="Gene3D" id="3.40.50.720">
    <property type="entry name" value="NAD(P)-binding Rossmann-like Domain"/>
    <property type="match status" value="1"/>
</dbReference>
<dbReference type="EC" id="1.1.1.25" evidence="4"/>
<dbReference type="InterPro" id="IPR046346">
    <property type="entry name" value="Aminoacid_DH-like_N_sf"/>
</dbReference>
<dbReference type="PANTHER" id="PTHR21089:SF1">
    <property type="entry name" value="BIFUNCTIONAL 3-DEHYDROQUINATE DEHYDRATASE_SHIKIMATE DEHYDROGENASE, CHLOROPLASTIC"/>
    <property type="match status" value="1"/>
</dbReference>
<comment type="pathway">
    <text evidence="1 4">Metabolic intermediate biosynthesis; chorismate biosynthesis; chorismate from D-erythrose 4-phosphate and phosphoenolpyruvate: step 4/7.</text>
</comment>
<dbReference type="GO" id="GO:0005829">
    <property type="term" value="C:cytosol"/>
    <property type="evidence" value="ECO:0007669"/>
    <property type="project" value="TreeGrafter"/>
</dbReference>
<feature type="active site" description="Proton acceptor" evidence="4">
    <location>
        <position position="77"/>
    </location>
</feature>
<dbReference type="SUPFAM" id="SSF53223">
    <property type="entry name" value="Aminoacid dehydrogenase-like, N-terminal domain"/>
    <property type="match status" value="1"/>
</dbReference>
<dbReference type="GO" id="GO:0050661">
    <property type="term" value="F:NADP binding"/>
    <property type="evidence" value="ECO:0007669"/>
    <property type="project" value="TreeGrafter"/>
</dbReference>
<evidence type="ECO:0000256" key="5">
    <source>
        <dbReference type="SAM" id="MobiDB-lite"/>
    </source>
</evidence>
<evidence type="ECO:0000256" key="3">
    <source>
        <dbReference type="ARBA" id="ARBA00023141"/>
    </source>
</evidence>
<feature type="binding site" evidence="4">
    <location>
        <position position="259"/>
    </location>
    <ligand>
        <name>shikimate</name>
        <dbReference type="ChEBI" id="CHEBI:36208"/>
    </ligand>
</feature>
<dbReference type="GO" id="GO:0009073">
    <property type="term" value="P:aromatic amino acid family biosynthetic process"/>
    <property type="evidence" value="ECO:0007669"/>
    <property type="project" value="UniProtKB-KW"/>
</dbReference>
<feature type="binding site" evidence="4">
    <location>
        <position position="231"/>
    </location>
    <ligand>
        <name>shikimate</name>
        <dbReference type="ChEBI" id="CHEBI:36208"/>
    </ligand>
</feature>
<feature type="binding site" evidence="4">
    <location>
        <position position="229"/>
    </location>
    <ligand>
        <name>NADP(+)</name>
        <dbReference type="ChEBI" id="CHEBI:58349"/>
    </ligand>
</feature>
<dbReference type="InterPro" id="IPR013708">
    <property type="entry name" value="Shikimate_DH-bd_N"/>
</dbReference>
<dbReference type="Gene3D" id="3.40.50.10860">
    <property type="entry name" value="Leucine Dehydrogenase, chain A, domain 1"/>
    <property type="match status" value="1"/>
</dbReference>
<dbReference type="GO" id="GO:0009423">
    <property type="term" value="P:chorismate biosynthetic process"/>
    <property type="evidence" value="ECO:0007669"/>
    <property type="project" value="UniProtKB-UniRule"/>
</dbReference>